<proteinExistence type="predicted"/>
<dbReference type="Gene3D" id="1.10.1200.10">
    <property type="entry name" value="ACP-like"/>
    <property type="match status" value="1"/>
</dbReference>
<feature type="domain" description="Carrier" evidence="1">
    <location>
        <begin position="1"/>
        <end position="74"/>
    </location>
</feature>
<dbReference type="GO" id="GO:0016874">
    <property type="term" value="F:ligase activity"/>
    <property type="evidence" value="ECO:0007669"/>
    <property type="project" value="UniProtKB-KW"/>
</dbReference>
<name>A0A644Y4I6_9ZZZZ</name>
<evidence type="ECO:0000259" key="1">
    <source>
        <dbReference type="PROSITE" id="PS50075"/>
    </source>
</evidence>
<dbReference type="InterPro" id="IPR009081">
    <property type="entry name" value="PP-bd_ACP"/>
</dbReference>
<reference evidence="2" key="1">
    <citation type="submission" date="2019-08" db="EMBL/GenBank/DDBJ databases">
        <authorList>
            <person name="Kucharzyk K."/>
            <person name="Murdoch R.W."/>
            <person name="Higgins S."/>
            <person name="Loffler F."/>
        </authorList>
    </citation>
    <scope>NUCLEOTIDE SEQUENCE</scope>
</reference>
<comment type="caution">
    <text evidence="2">The sequence shown here is derived from an EMBL/GenBank/DDBJ whole genome shotgun (WGS) entry which is preliminary data.</text>
</comment>
<dbReference type="PROSITE" id="PS50075">
    <property type="entry name" value="CARRIER"/>
    <property type="match status" value="1"/>
</dbReference>
<protein>
    <submittedName>
        <fullName evidence="2">D-alanine--poly(Phosphoribitol) ligase subunit 2</fullName>
        <ecNumber evidence="2">6.1.1.13</ecNumber>
    </submittedName>
</protein>
<dbReference type="InterPro" id="IPR036736">
    <property type="entry name" value="ACP-like_sf"/>
</dbReference>
<dbReference type="EMBL" id="VSSQ01004037">
    <property type="protein sequence ID" value="MPM23456.1"/>
    <property type="molecule type" value="Genomic_DNA"/>
</dbReference>
<dbReference type="Pfam" id="PF00550">
    <property type="entry name" value="PP-binding"/>
    <property type="match status" value="1"/>
</dbReference>
<keyword evidence="2" id="KW-0436">Ligase</keyword>
<evidence type="ECO:0000313" key="2">
    <source>
        <dbReference type="EMBL" id="MPM23456.1"/>
    </source>
</evidence>
<dbReference type="SUPFAM" id="SSF47336">
    <property type="entry name" value="ACP-like"/>
    <property type="match status" value="1"/>
</dbReference>
<gene>
    <name evidence="2" type="primary">dltC_5</name>
    <name evidence="2" type="ORF">SDC9_69929</name>
</gene>
<sequence length="77" mass="8803">MREKVLKILKDIKPLADFTTAENFFTSGVLDSFDVIMLISELCDAFDLRFSPSELTPENFDSVDSIVLMIQEKQAER</sequence>
<organism evidence="2">
    <name type="scientific">bioreactor metagenome</name>
    <dbReference type="NCBI Taxonomy" id="1076179"/>
    <lineage>
        <taxon>unclassified sequences</taxon>
        <taxon>metagenomes</taxon>
        <taxon>ecological metagenomes</taxon>
    </lineage>
</organism>
<accession>A0A644Y4I6</accession>
<dbReference type="AlphaFoldDB" id="A0A644Y4I6"/>
<dbReference type="EC" id="6.1.1.13" evidence="2"/>